<dbReference type="InterPro" id="IPR027417">
    <property type="entry name" value="P-loop_NTPase"/>
</dbReference>
<comment type="similarity">
    <text evidence="1">Belongs to the helicase family.</text>
</comment>
<keyword evidence="1" id="KW-0233">DNA recombination</keyword>
<dbReference type="AlphaFoldDB" id="A0A0L8H9U1"/>
<dbReference type="GO" id="GO:0006310">
    <property type="term" value="P:DNA recombination"/>
    <property type="evidence" value="ECO:0007669"/>
    <property type="project" value="UniProtKB-KW"/>
</dbReference>
<dbReference type="GO" id="GO:0016887">
    <property type="term" value="F:ATP hydrolysis activity"/>
    <property type="evidence" value="ECO:0007669"/>
    <property type="project" value="RHEA"/>
</dbReference>
<keyword evidence="1" id="KW-0227">DNA damage</keyword>
<comment type="catalytic activity">
    <reaction evidence="1">
        <text>ATP + H2O = ADP + phosphate + H(+)</text>
        <dbReference type="Rhea" id="RHEA:13065"/>
        <dbReference type="ChEBI" id="CHEBI:15377"/>
        <dbReference type="ChEBI" id="CHEBI:15378"/>
        <dbReference type="ChEBI" id="CHEBI:30616"/>
        <dbReference type="ChEBI" id="CHEBI:43474"/>
        <dbReference type="ChEBI" id="CHEBI:456216"/>
        <dbReference type="EC" id="5.6.2.3"/>
    </reaction>
</comment>
<feature type="non-terminal residue" evidence="4">
    <location>
        <position position="1"/>
    </location>
</feature>
<reference evidence="4" key="1">
    <citation type="submission" date="2015-07" db="EMBL/GenBank/DDBJ databases">
        <title>MeaNS - Measles Nucleotide Surveillance Program.</title>
        <authorList>
            <person name="Tran T."/>
            <person name="Druce J."/>
        </authorList>
    </citation>
    <scope>NUCLEOTIDE SEQUENCE</scope>
    <source>
        <strain evidence="4">UCB-OBI-ISO-001</strain>
        <tissue evidence="4">Gonad</tissue>
    </source>
</reference>
<evidence type="ECO:0000259" key="2">
    <source>
        <dbReference type="Pfam" id="PF05970"/>
    </source>
</evidence>
<keyword evidence="1" id="KW-0547">Nucleotide-binding</keyword>
<dbReference type="STRING" id="37653.A0A0L8H9U1"/>
<dbReference type="SUPFAM" id="SSF52540">
    <property type="entry name" value="P-loop containing nucleoside triphosphate hydrolases"/>
    <property type="match status" value="1"/>
</dbReference>
<dbReference type="Pfam" id="PF05970">
    <property type="entry name" value="PIF1"/>
    <property type="match status" value="1"/>
</dbReference>
<dbReference type="PANTHER" id="PTHR10492">
    <property type="match status" value="1"/>
</dbReference>
<keyword evidence="1" id="KW-0234">DNA repair</keyword>
<keyword evidence="1" id="KW-0347">Helicase</keyword>
<dbReference type="Pfam" id="PF21530">
    <property type="entry name" value="Pif1_2B_dom"/>
    <property type="match status" value="1"/>
</dbReference>
<name>A0A0L8H9U1_OCTBM</name>
<dbReference type="InterPro" id="IPR049163">
    <property type="entry name" value="Pif1-like_2B_dom"/>
</dbReference>
<evidence type="ECO:0000256" key="1">
    <source>
        <dbReference type="RuleBase" id="RU363044"/>
    </source>
</evidence>
<feature type="domain" description="DNA helicase Pif1-like DEAD-box helicase" evidence="2">
    <location>
        <begin position="39"/>
        <end position="102"/>
    </location>
</feature>
<comment type="cofactor">
    <cofactor evidence="1">
        <name>Mg(2+)</name>
        <dbReference type="ChEBI" id="CHEBI:18420"/>
    </cofactor>
</comment>
<dbReference type="EC" id="5.6.2.3" evidence="1"/>
<keyword evidence="1" id="KW-0378">Hydrolase</keyword>
<proteinExistence type="inferred from homology"/>
<protein>
    <recommendedName>
        <fullName evidence="1">ATP-dependent DNA helicase</fullName>
        <ecNumber evidence="1">5.6.2.3</ecNumber>
    </recommendedName>
</protein>
<feature type="domain" description="DNA helicase Pif1-like 2B" evidence="3">
    <location>
        <begin position="110"/>
        <end position="156"/>
    </location>
</feature>
<dbReference type="PANTHER" id="PTHR10492:SF57">
    <property type="entry name" value="ATP-DEPENDENT DNA HELICASE"/>
    <property type="match status" value="1"/>
</dbReference>
<evidence type="ECO:0000259" key="3">
    <source>
        <dbReference type="Pfam" id="PF21530"/>
    </source>
</evidence>
<organism evidence="4">
    <name type="scientific">Octopus bimaculoides</name>
    <name type="common">California two-spotted octopus</name>
    <dbReference type="NCBI Taxonomy" id="37653"/>
    <lineage>
        <taxon>Eukaryota</taxon>
        <taxon>Metazoa</taxon>
        <taxon>Spiralia</taxon>
        <taxon>Lophotrochozoa</taxon>
        <taxon>Mollusca</taxon>
        <taxon>Cephalopoda</taxon>
        <taxon>Coleoidea</taxon>
        <taxon>Octopodiformes</taxon>
        <taxon>Octopoda</taxon>
        <taxon>Incirrata</taxon>
        <taxon>Octopodidae</taxon>
        <taxon>Octopus</taxon>
    </lineage>
</organism>
<dbReference type="GO" id="GO:0005524">
    <property type="term" value="F:ATP binding"/>
    <property type="evidence" value="ECO:0007669"/>
    <property type="project" value="UniProtKB-KW"/>
</dbReference>
<sequence>IAATLLKGGKILHSIFKLPVPLNETSVCNVPPNSDQGNILRRIIKRYEQFGGKIIVLRGDFRQVLPVESRTPPTAVLDAYLKRSSMRNNFHQIQLTQNMRTTFFENYPMEFIHSLIPSEMPPHSLNLKVGAIIMLLRNLSITQGLCNGTRLEVLQLHEHSIETSIISGSHSHTGVLIPRIKLSPSDANIPFVQHRTQFPGLSVLFYDNQ</sequence>
<dbReference type="GO" id="GO:0000723">
    <property type="term" value="P:telomere maintenance"/>
    <property type="evidence" value="ECO:0007669"/>
    <property type="project" value="InterPro"/>
</dbReference>
<dbReference type="InterPro" id="IPR010285">
    <property type="entry name" value="DNA_helicase_pif1-like_DEAD"/>
</dbReference>
<dbReference type="GO" id="GO:0043139">
    <property type="term" value="F:5'-3' DNA helicase activity"/>
    <property type="evidence" value="ECO:0007669"/>
    <property type="project" value="UniProtKB-EC"/>
</dbReference>
<keyword evidence="1" id="KW-0067">ATP-binding</keyword>
<dbReference type="EMBL" id="KQ418741">
    <property type="protein sequence ID" value="KOF86063.1"/>
    <property type="molecule type" value="Genomic_DNA"/>
</dbReference>
<dbReference type="GO" id="GO:0006281">
    <property type="term" value="P:DNA repair"/>
    <property type="evidence" value="ECO:0007669"/>
    <property type="project" value="UniProtKB-KW"/>
</dbReference>
<accession>A0A0L8H9U1</accession>
<gene>
    <name evidence="4" type="ORF">OCBIM_22019286mg</name>
</gene>
<dbReference type="OrthoDB" id="6265497at2759"/>
<evidence type="ECO:0000313" key="4">
    <source>
        <dbReference type="EMBL" id="KOF86063.1"/>
    </source>
</evidence>